<proteinExistence type="predicted"/>
<name>A0ABQ5BMW1_9ASTR</name>
<reference evidence="1" key="1">
    <citation type="journal article" date="2022" name="Int. J. Mol. Sci.">
        <title>Draft Genome of Tanacetum Coccineum: Genomic Comparison of Closely Related Tanacetum-Family Plants.</title>
        <authorList>
            <person name="Yamashiro T."/>
            <person name="Shiraishi A."/>
            <person name="Nakayama K."/>
            <person name="Satake H."/>
        </authorList>
    </citation>
    <scope>NUCLEOTIDE SEQUENCE</scope>
</reference>
<dbReference type="EMBL" id="BQNB010013454">
    <property type="protein sequence ID" value="GJT16180.1"/>
    <property type="molecule type" value="Genomic_DNA"/>
</dbReference>
<comment type="caution">
    <text evidence="1">The sequence shown here is derived from an EMBL/GenBank/DDBJ whole genome shotgun (WGS) entry which is preliminary data.</text>
</comment>
<evidence type="ECO:0000313" key="1">
    <source>
        <dbReference type="EMBL" id="GJT16180.1"/>
    </source>
</evidence>
<evidence type="ECO:0000313" key="2">
    <source>
        <dbReference type="Proteomes" id="UP001151760"/>
    </source>
</evidence>
<sequence length="133" mass="15138">MKIQKGKKLVENVIHTPSATTIAPGMFKLDLEPLPPRLLQNKEIHIAYLRNTQEQANILRVIVEQAKAKQPLDSELDLACKYTTRIQELPFYMVQDTAQIANHTHTMKIAVTLPMNKKPKKVRIAEPPHLKAI</sequence>
<dbReference type="Proteomes" id="UP001151760">
    <property type="component" value="Unassembled WGS sequence"/>
</dbReference>
<gene>
    <name evidence="1" type="ORF">Tco_0874886</name>
</gene>
<keyword evidence="2" id="KW-1185">Reference proteome</keyword>
<reference evidence="1" key="2">
    <citation type="submission" date="2022-01" db="EMBL/GenBank/DDBJ databases">
        <authorList>
            <person name="Yamashiro T."/>
            <person name="Shiraishi A."/>
            <person name="Satake H."/>
            <person name="Nakayama K."/>
        </authorList>
    </citation>
    <scope>NUCLEOTIDE SEQUENCE</scope>
</reference>
<protein>
    <submittedName>
        <fullName evidence="1">Uncharacterized protein</fullName>
    </submittedName>
</protein>
<organism evidence="1 2">
    <name type="scientific">Tanacetum coccineum</name>
    <dbReference type="NCBI Taxonomy" id="301880"/>
    <lineage>
        <taxon>Eukaryota</taxon>
        <taxon>Viridiplantae</taxon>
        <taxon>Streptophyta</taxon>
        <taxon>Embryophyta</taxon>
        <taxon>Tracheophyta</taxon>
        <taxon>Spermatophyta</taxon>
        <taxon>Magnoliopsida</taxon>
        <taxon>eudicotyledons</taxon>
        <taxon>Gunneridae</taxon>
        <taxon>Pentapetalae</taxon>
        <taxon>asterids</taxon>
        <taxon>campanulids</taxon>
        <taxon>Asterales</taxon>
        <taxon>Asteraceae</taxon>
        <taxon>Asteroideae</taxon>
        <taxon>Anthemideae</taxon>
        <taxon>Anthemidinae</taxon>
        <taxon>Tanacetum</taxon>
    </lineage>
</organism>
<accession>A0ABQ5BMW1</accession>